<sequence>MNSYSHITIHVDRAAFAQLLDLDCWNGYGRNLLLRIVNTLATAPPHFYLIKRVSFTLMLDTITARIGNMGCVRPLLDWFPLLGLRTLLKDTPCYYRRSFLFRLGLTPLTLSPAPTLSTAGLDPHRRRCLDQIRTCLLVMHILLEDTTLLRTVFTLRRLVTIPTVITLPRLSLTLFCLPTTTISCRRTRPNRGCSSLGLTFLCLHPETFISYRRPRPHRRSLNGT</sequence>
<organism evidence="1 2">
    <name type="scientific">Favolaschia claudopus</name>
    <dbReference type="NCBI Taxonomy" id="2862362"/>
    <lineage>
        <taxon>Eukaryota</taxon>
        <taxon>Fungi</taxon>
        <taxon>Dikarya</taxon>
        <taxon>Basidiomycota</taxon>
        <taxon>Agaricomycotina</taxon>
        <taxon>Agaricomycetes</taxon>
        <taxon>Agaricomycetidae</taxon>
        <taxon>Agaricales</taxon>
        <taxon>Marasmiineae</taxon>
        <taxon>Mycenaceae</taxon>
        <taxon>Favolaschia</taxon>
    </lineage>
</organism>
<gene>
    <name evidence="1" type="ORF">R3P38DRAFT_3285676</name>
</gene>
<dbReference type="EMBL" id="JAWWNJ010000089">
    <property type="protein sequence ID" value="KAK7000389.1"/>
    <property type="molecule type" value="Genomic_DNA"/>
</dbReference>
<accession>A0AAW0A2V2</accession>
<keyword evidence="2" id="KW-1185">Reference proteome</keyword>
<name>A0AAW0A2V2_9AGAR</name>
<dbReference type="AlphaFoldDB" id="A0AAW0A2V2"/>
<feature type="non-terminal residue" evidence="1">
    <location>
        <position position="224"/>
    </location>
</feature>
<comment type="caution">
    <text evidence="1">The sequence shown here is derived from an EMBL/GenBank/DDBJ whole genome shotgun (WGS) entry which is preliminary data.</text>
</comment>
<reference evidence="1 2" key="1">
    <citation type="journal article" date="2024" name="J Genomics">
        <title>Draft genome sequencing and assembly of Favolaschia claudopus CIRM-BRFM 2984 isolated from oak limbs.</title>
        <authorList>
            <person name="Navarro D."/>
            <person name="Drula E."/>
            <person name="Chaduli D."/>
            <person name="Cazenave R."/>
            <person name="Ahrendt S."/>
            <person name="Wang J."/>
            <person name="Lipzen A."/>
            <person name="Daum C."/>
            <person name="Barry K."/>
            <person name="Grigoriev I.V."/>
            <person name="Favel A."/>
            <person name="Rosso M.N."/>
            <person name="Martin F."/>
        </authorList>
    </citation>
    <scope>NUCLEOTIDE SEQUENCE [LARGE SCALE GENOMIC DNA]</scope>
    <source>
        <strain evidence="1 2">CIRM-BRFM 2984</strain>
    </source>
</reference>
<evidence type="ECO:0000313" key="2">
    <source>
        <dbReference type="Proteomes" id="UP001362999"/>
    </source>
</evidence>
<dbReference type="Proteomes" id="UP001362999">
    <property type="component" value="Unassembled WGS sequence"/>
</dbReference>
<protein>
    <submittedName>
        <fullName evidence="1">Uncharacterized protein</fullName>
    </submittedName>
</protein>
<evidence type="ECO:0000313" key="1">
    <source>
        <dbReference type="EMBL" id="KAK7000389.1"/>
    </source>
</evidence>
<proteinExistence type="predicted"/>